<comment type="similarity">
    <text evidence="1 7">Belongs to the cytochrome P450 family.</text>
</comment>
<evidence type="ECO:0000256" key="6">
    <source>
        <dbReference type="ARBA" id="ARBA00023033"/>
    </source>
</evidence>
<keyword evidence="10" id="KW-1185">Reference proteome</keyword>
<name>A0A0E0LQE6_ORYPU</name>
<dbReference type="Proteomes" id="UP000026962">
    <property type="component" value="Chromosome 8"/>
</dbReference>
<dbReference type="Pfam" id="PF00067">
    <property type="entry name" value="p450"/>
    <property type="match status" value="2"/>
</dbReference>
<dbReference type="SUPFAM" id="SSF48264">
    <property type="entry name" value="Cytochrome P450"/>
    <property type="match status" value="1"/>
</dbReference>
<evidence type="ECO:0000256" key="3">
    <source>
        <dbReference type="ARBA" id="ARBA00022723"/>
    </source>
</evidence>
<dbReference type="Gramene" id="OPUNC08G00460.2">
    <property type="protein sequence ID" value="OPUNC08G00460.2"/>
    <property type="gene ID" value="OPUNC08G00460"/>
</dbReference>
<dbReference type="InterPro" id="IPR052306">
    <property type="entry name" value="CYP450_71D"/>
</dbReference>
<organism evidence="9">
    <name type="scientific">Oryza punctata</name>
    <name type="common">Red rice</name>
    <dbReference type="NCBI Taxonomy" id="4537"/>
    <lineage>
        <taxon>Eukaryota</taxon>
        <taxon>Viridiplantae</taxon>
        <taxon>Streptophyta</taxon>
        <taxon>Embryophyta</taxon>
        <taxon>Tracheophyta</taxon>
        <taxon>Spermatophyta</taxon>
        <taxon>Magnoliopsida</taxon>
        <taxon>Liliopsida</taxon>
        <taxon>Poales</taxon>
        <taxon>Poaceae</taxon>
        <taxon>BOP clade</taxon>
        <taxon>Oryzoideae</taxon>
        <taxon>Oryzeae</taxon>
        <taxon>Oryzinae</taxon>
        <taxon>Oryza</taxon>
    </lineage>
</organism>
<sequence length="151" mass="17468">MQYNIEPRLTALLVIRMMLLLFKGQEIVTEDDIADMVYLKAVIKETLRLHPPVPLYIPDLSREDCSLDGYMILQEHNAEIDFKGQDFHFLPFGSGRRMCPGIHSATVTLEIMLSNLMYCFNWKLPAGMKEEDIDMTEEHQKEKLILVPQIA</sequence>
<evidence type="ECO:0000313" key="9">
    <source>
        <dbReference type="EnsemblPlants" id="OPUNC08G00460.2"/>
    </source>
</evidence>
<dbReference type="GO" id="GO:0005506">
    <property type="term" value="F:iron ion binding"/>
    <property type="evidence" value="ECO:0007669"/>
    <property type="project" value="InterPro"/>
</dbReference>
<dbReference type="GO" id="GO:0020037">
    <property type="term" value="F:heme binding"/>
    <property type="evidence" value="ECO:0007669"/>
    <property type="project" value="InterPro"/>
</dbReference>
<keyword evidence="4 7" id="KW-0560">Oxidoreductase</keyword>
<evidence type="ECO:0008006" key="11">
    <source>
        <dbReference type="Google" id="ProtNLM"/>
    </source>
</evidence>
<reference evidence="9" key="2">
    <citation type="submission" date="2018-05" db="EMBL/GenBank/DDBJ databases">
        <title>OpunRS2 (Oryza punctata Reference Sequence Version 2).</title>
        <authorList>
            <person name="Zhang J."/>
            <person name="Kudrna D."/>
            <person name="Lee S."/>
            <person name="Talag J."/>
            <person name="Welchert J."/>
            <person name="Wing R.A."/>
        </authorList>
    </citation>
    <scope>NUCLEOTIDE SEQUENCE [LARGE SCALE GENOMIC DNA]</scope>
</reference>
<evidence type="ECO:0000256" key="7">
    <source>
        <dbReference type="RuleBase" id="RU000461"/>
    </source>
</evidence>
<evidence type="ECO:0000313" key="10">
    <source>
        <dbReference type="Proteomes" id="UP000026962"/>
    </source>
</evidence>
<protein>
    <recommendedName>
        <fullName evidence="11">Cytochrome P450</fullName>
    </recommendedName>
</protein>
<dbReference type="AlphaFoldDB" id="A0A0E0LQE6"/>
<dbReference type="HOGENOM" id="CLU_001570_29_0_1"/>
<dbReference type="Gene3D" id="1.10.630.10">
    <property type="entry name" value="Cytochrome P450"/>
    <property type="match status" value="2"/>
</dbReference>
<keyword evidence="3 7" id="KW-0479">Metal-binding</keyword>
<evidence type="ECO:0000256" key="2">
    <source>
        <dbReference type="ARBA" id="ARBA00022617"/>
    </source>
</evidence>
<dbReference type="GO" id="GO:0004497">
    <property type="term" value="F:monooxygenase activity"/>
    <property type="evidence" value="ECO:0007669"/>
    <property type="project" value="UniProtKB-KW"/>
</dbReference>
<dbReference type="InterPro" id="IPR001128">
    <property type="entry name" value="Cyt_P450"/>
</dbReference>
<proteinExistence type="inferred from homology"/>
<evidence type="ECO:0000256" key="5">
    <source>
        <dbReference type="ARBA" id="ARBA00023004"/>
    </source>
</evidence>
<dbReference type="InterPro" id="IPR017972">
    <property type="entry name" value="Cyt_P450_CS"/>
</dbReference>
<dbReference type="GO" id="GO:0016705">
    <property type="term" value="F:oxidoreductase activity, acting on paired donors, with incorporation or reduction of molecular oxygen"/>
    <property type="evidence" value="ECO:0007669"/>
    <property type="project" value="InterPro"/>
</dbReference>
<dbReference type="InterPro" id="IPR036396">
    <property type="entry name" value="Cyt_P450_sf"/>
</dbReference>
<dbReference type="PROSITE" id="PS00086">
    <property type="entry name" value="CYTOCHROME_P450"/>
    <property type="match status" value="1"/>
</dbReference>
<accession>A0A0E0LQE6</accession>
<evidence type="ECO:0000256" key="8">
    <source>
        <dbReference type="SAM" id="SignalP"/>
    </source>
</evidence>
<keyword evidence="6 7" id="KW-0503">Monooxygenase</keyword>
<dbReference type="PANTHER" id="PTHR47953:SF5">
    <property type="entry name" value="CYTOCHROME P450 71AV8-LIKE"/>
    <property type="match status" value="1"/>
</dbReference>
<keyword evidence="2 7" id="KW-0349">Heme</keyword>
<evidence type="ECO:0000256" key="4">
    <source>
        <dbReference type="ARBA" id="ARBA00023002"/>
    </source>
</evidence>
<dbReference type="PRINTS" id="PR00385">
    <property type="entry name" value="P450"/>
</dbReference>
<dbReference type="PANTHER" id="PTHR47953">
    <property type="entry name" value="OS08G0105600 PROTEIN"/>
    <property type="match status" value="1"/>
</dbReference>
<feature type="signal peptide" evidence="8">
    <location>
        <begin position="1"/>
        <end position="24"/>
    </location>
</feature>
<feature type="chain" id="PRO_5002366789" description="Cytochrome P450" evidence="8">
    <location>
        <begin position="25"/>
        <end position="151"/>
    </location>
</feature>
<reference evidence="9" key="1">
    <citation type="submission" date="2015-04" db="UniProtKB">
        <authorList>
            <consortium name="EnsemblPlants"/>
        </authorList>
    </citation>
    <scope>IDENTIFICATION</scope>
</reference>
<dbReference type="EnsemblPlants" id="OPUNC08G00460.2">
    <property type="protein sequence ID" value="OPUNC08G00460.2"/>
    <property type="gene ID" value="OPUNC08G00460"/>
</dbReference>
<keyword evidence="5 7" id="KW-0408">Iron</keyword>
<keyword evidence="8" id="KW-0732">Signal</keyword>
<evidence type="ECO:0000256" key="1">
    <source>
        <dbReference type="ARBA" id="ARBA00010617"/>
    </source>
</evidence>